<evidence type="ECO:0000313" key="2">
    <source>
        <dbReference type="EMBL" id="KKU75841.1"/>
    </source>
</evidence>
<name>A0A0G1T1Z4_9BACT</name>
<sequence>MPENISPNFIATTPDREEPEVVAAREKIRGIATRWLAAFNEKNINNLLDLYAPDAAYHNPMLLEVHPETGGTIRGREEMRKLWGEVFKKMPKLSYLVMGIETGSGEALVTYMRKMDDKSTTREVRELLKIKDGKIIESTVLAA</sequence>
<feature type="domain" description="SnoaL-like" evidence="1">
    <location>
        <begin position="33"/>
        <end position="137"/>
    </location>
</feature>
<dbReference type="Gene3D" id="3.10.450.50">
    <property type="match status" value="1"/>
</dbReference>
<organism evidence="2 3">
    <name type="scientific">Candidatus Nomurabacteria bacterium GW2011_GWB1_47_6</name>
    <dbReference type="NCBI Taxonomy" id="1618749"/>
    <lineage>
        <taxon>Bacteria</taxon>
        <taxon>Candidatus Nomuraibacteriota</taxon>
    </lineage>
</organism>
<accession>A0A0G1T1Z4</accession>
<gene>
    <name evidence="2" type="ORF">UY01_C0003G0024</name>
</gene>
<dbReference type="SUPFAM" id="SSF54427">
    <property type="entry name" value="NTF2-like"/>
    <property type="match status" value="1"/>
</dbReference>
<reference evidence="2 3" key="1">
    <citation type="journal article" date="2015" name="Nature">
        <title>rRNA introns, odd ribosomes, and small enigmatic genomes across a large radiation of phyla.</title>
        <authorList>
            <person name="Brown C.T."/>
            <person name="Hug L.A."/>
            <person name="Thomas B.C."/>
            <person name="Sharon I."/>
            <person name="Castelle C.J."/>
            <person name="Singh A."/>
            <person name="Wilkins M.J."/>
            <person name="Williams K.H."/>
            <person name="Banfield J.F."/>
        </authorList>
    </citation>
    <scope>NUCLEOTIDE SEQUENCE [LARGE SCALE GENOMIC DNA]</scope>
</reference>
<dbReference type="AlphaFoldDB" id="A0A0G1T1Z4"/>
<evidence type="ECO:0000259" key="1">
    <source>
        <dbReference type="Pfam" id="PF12680"/>
    </source>
</evidence>
<proteinExistence type="predicted"/>
<dbReference type="InterPro" id="IPR037401">
    <property type="entry name" value="SnoaL-like"/>
</dbReference>
<dbReference type="Proteomes" id="UP000034879">
    <property type="component" value="Unassembled WGS sequence"/>
</dbReference>
<protein>
    <recommendedName>
        <fullName evidence="1">SnoaL-like domain-containing protein</fullName>
    </recommendedName>
</protein>
<dbReference type="EMBL" id="LCOJ01000003">
    <property type="protein sequence ID" value="KKU75841.1"/>
    <property type="molecule type" value="Genomic_DNA"/>
</dbReference>
<dbReference type="Pfam" id="PF12680">
    <property type="entry name" value="SnoaL_2"/>
    <property type="match status" value="1"/>
</dbReference>
<comment type="caution">
    <text evidence="2">The sequence shown here is derived from an EMBL/GenBank/DDBJ whole genome shotgun (WGS) entry which is preliminary data.</text>
</comment>
<evidence type="ECO:0000313" key="3">
    <source>
        <dbReference type="Proteomes" id="UP000034879"/>
    </source>
</evidence>
<dbReference type="InterPro" id="IPR032710">
    <property type="entry name" value="NTF2-like_dom_sf"/>
</dbReference>